<dbReference type="InterPro" id="IPR011705">
    <property type="entry name" value="BACK"/>
</dbReference>
<dbReference type="Gene3D" id="3.30.710.10">
    <property type="entry name" value="Potassium Channel Kv1.1, Chain A"/>
    <property type="match status" value="1"/>
</dbReference>
<organism evidence="2 4">
    <name type="scientific">Sinanodonta woodiana</name>
    <name type="common">Chinese pond mussel</name>
    <name type="synonym">Anodonta woodiana</name>
    <dbReference type="NCBI Taxonomy" id="1069815"/>
    <lineage>
        <taxon>Eukaryota</taxon>
        <taxon>Metazoa</taxon>
        <taxon>Spiralia</taxon>
        <taxon>Lophotrochozoa</taxon>
        <taxon>Mollusca</taxon>
        <taxon>Bivalvia</taxon>
        <taxon>Autobranchia</taxon>
        <taxon>Heteroconchia</taxon>
        <taxon>Palaeoheterodonta</taxon>
        <taxon>Unionida</taxon>
        <taxon>Unionoidea</taxon>
        <taxon>Unionidae</taxon>
        <taxon>Unioninae</taxon>
        <taxon>Sinanodonta</taxon>
    </lineage>
</organism>
<evidence type="ECO:0000313" key="3">
    <source>
        <dbReference type="EMBL" id="KAL3878187.1"/>
    </source>
</evidence>
<dbReference type="CDD" id="cd18493">
    <property type="entry name" value="BACK_BTBD17"/>
    <property type="match status" value="1"/>
</dbReference>
<dbReference type="Proteomes" id="UP001634394">
    <property type="component" value="Unassembled WGS sequence"/>
</dbReference>
<sequence>MEEEVLEDSVFEEAVSSVQDNTEVLRDEQTFIRNVSHFYNSEALSDVEIAIGDQKFHSHRFVLATSSDVFRTMLYDENWTQSNERTIVLKESEICQAVFDHFLKFFYAAEITITVETAVGILCLADKYNVTSLKSLCMGYMVKHSKSPQVQNALSWYSWAKALNLPQLINQCTKTISWNIEAVLNSDEWVSMDSDFVYDILSNSELVISNEYILYQALVKWLNIESHCDNLQNNATRLLPLIRFPQMMVQQLYNIERGDLIQREECKGIVKELISKAYRFRSLCLSQALLGVSFQDKFYLPRNYMDLAVDKVRMQNTLRFGIQVDVKTYAGPVPSDTREGDWKITYRKNPDSCNWSLQFYCHESATINGEALVQASVIIYNDADKVIQLEMVDSYVCTRSRHLAITVSIDNPDESKLMVVLIKPVPH</sequence>
<dbReference type="Pfam" id="PF00651">
    <property type="entry name" value="BTB"/>
    <property type="match status" value="1"/>
</dbReference>
<comment type="caution">
    <text evidence="2">The sequence shown here is derived from an EMBL/GenBank/DDBJ whole genome shotgun (WGS) entry which is preliminary data.</text>
</comment>
<gene>
    <name evidence="2" type="ORF">ACJMK2_030492</name>
    <name evidence="3" type="ORF">ACJMK2_030555</name>
</gene>
<dbReference type="InterPro" id="IPR000210">
    <property type="entry name" value="BTB/POZ_dom"/>
</dbReference>
<evidence type="ECO:0000259" key="1">
    <source>
        <dbReference type="PROSITE" id="PS50097"/>
    </source>
</evidence>
<evidence type="ECO:0000313" key="2">
    <source>
        <dbReference type="EMBL" id="KAL3878120.1"/>
    </source>
</evidence>
<keyword evidence="4" id="KW-1185">Reference proteome</keyword>
<protein>
    <recommendedName>
        <fullName evidence="1">BTB domain-containing protein</fullName>
    </recommendedName>
</protein>
<dbReference type="SMART" id="SM00225">
    <property type="entry name" value="BTB"/>
    <property type="match status" value="1"/>
</dbReference>
<proteinExistence type="predicted"/>
<dbReference type="InterPro" id="IPR011333">
    <property type="entry name" value="SKP1/BTB/POZ_sf"/>
</dbReference>
<dbReference type="SUPFAM" id="SSF54695">
    <property type="entry name" value="POZ domain"/>
    <property type="match status" value="1"/>
</dbReference>
<dbReference type="EMBL" id="JBJQND010000004">
    <property type="protein sequence ID" value="KAL3878120.1"/>
    <property type="molecule type" value="Genomic_DNA"/>
</dbReference>
<accession>A0ABD3WVW0</accession>
<dbReference type="CDD" id="cd18292">
    <property type="entry name" value="BTB_POZ_BTBD17"/>
    <property type="match status" value="1"/>
</dbReference>
<evidence type="ECO:0000313" key="4">
    <source>
        <dbReference type="Proteomes" id="UP001634394"/>
    </source>
</evidence>
<dbReference type="Pfam" id="PF07707">
    <property type="entry name" value="BACK"/>
    <property type="match status" value="1"/>
</dbReference>
<dbReference type="Gene3D" id="1.25.40.420">
    <property type="match status" value="1"/>
</dbReference>
<dbReference type="PANTHER" id="PTHR24410:SF41">
    <property type="entry name" value="HL07962P"/>
    <property type="match status" value="1"/>
</dbReference>
<dbReference type="InterPro" id="IPR051481">
    <property type="entry name" value="BTB-POZ/Galectin-3-binding"/>
</dbReference>
<name>A0ABD3WVW0_SINWO</name>
<dbReference type="AlphaFoldDB" id="A0ABD3WVW0"/>
<dbReference type="PROSITE" id="PS50097">
    <property type="entry name" value="BTB"/>
    <property type="match status" value="1"/>
</dbReference>
<dbReference type="PANTHER" id="PTHR24410">
    <property type="entry name" value="HL07962P-RELATED"/>
    <property type="match status" value="1"/>
</dbReference>
<reference evidence="2 4" key="1">
    <citation type="submission" date="2024-11" db="EMBL/GenBank/DDBJ databases">
        <title>Chromosome-level genome assembly of the freshwater bivalve Anodonta woodiana.</title>
        <authorList>
            <person name="Chen X."/>
        </authorList>
    </citation>
    <scope>NUCLEOTIDE SEQUENCE [LARGE SCALE GENOMIC DNA]</scope>
    <source>
        <strain evidence="2">MN2024</strain>
        <tissue evidence="2">Gills</tissue>
    </source>
</reference>
<feature type="domain" description="BTB" evidence="1">
    <location>
        <begin position="45"/>
        <end position="115"/>
    </location>
</feature>
<dbReference type="SMART" id="SM00875">
    <property type="entry name" value="BACK"/>
    <property type="match status" value="1"/>
</dbReference>
<dbReference type="EMBL" id="JBJQND010000004">
    <property type="protein sequence ID" value="KAL3878187.1"/>
    <property type="molecule type" value="Genomic_DNA"/>
</dbReference>